<proteinExistence type="predicted"/>
<keyword evidence="5" id="KW-1185">Reference proteome</keyword>
<evidence type="ECO:0000259" key="2">
    <source>
        <dbReference type="PROSITE" id="PS50056"/>
    </source>
</evidence>
<evidence type="ECO:0000256" key="1">
    <source>
        <dbReference type="SAM" id="MobiDB-lite"/>
    </source>
</evidence>
<evidence type="ECO:0000313" key="4">
    <source>
        <dbReference type="EMBL" id="CAL1143677.1"/>
    </source>
</evidence>
<reference evidence="4" key="2">
    <citation type="submission" date="2024-04" db="EMBL/GenBank/DDBJ databases">
        <authorList>
            <person name="Chen Y."/>
            <person name="Shah S."/>
            <person name="Dougan E. K."/>
            <person name="Thang M."/>
            <person name="Chan C."/>
        </authorList>
    </citation>
    <scope>NUCLEOTIDE SEQUENCE [LARGE SCALE GENOMIC DNA]</scope>
</reference>
<comment type="caution">
    <text evidence="3">The sequence shown here is derived from an EMBL/GenBank/DDBJ whole genome shotgun (WGS) entry which is preliminary data.</text>
</comment>
<dbReference type="EMBL" id="CAMXCT030001458">
    <property type="protein sequence ID" value="CAL4777614.1"/>
    <property type="molecule type" value="Genomic_DNA"/>
</dbReference>
<dbReference type="SUPFAM" id="SSF52799">
    <property type="entry name" value="(Phosphotyrosine protein) phosphatases II"/>
    <property type="match status" value="1"/>
</dbReference>
<dbReference type="InterPro" id="IPR000387">
    <property type="entry name" value="Tyr_Pase_dom"/>
</dbReference>
<feature type="domain" description="Tyrosine specific protein phosphatases" evidence="2">
    <location>
        <begin position="210"/>
        <end position="268"/>
    </location>
</feature>
<evidence type="ECO:0000313" key="3">
    <source>
        <dbReference type="EMBL" id="CAI3990302.1"/>
    </source>
</evidence>
<sequence>MAPKPHRSEKKQKRAAPPPVASEAAKAPLATTAKAEGTTPRAFKVLCCRISSNNSFFGCVSAGGGVTSGISDRQGIKRCSSSMCIQGVKRSSTAEKIEGAVLLHFFNEFFFCDQPAKKQKVIQSKAMPAKGCPEWNAIYDLKFGKPLTELKDWLVVGGRFDLAKIPQKLQRKIAIINCQNREECDSHRQQCEGLGIPFLAMNPNFHRPLEKWAALFRSVRGIVENGRKTIVVVCNGGRHRSAAVACALLVLTDGLSVEAAEEYIFQRRAWAEPWETRWFVEWCEHNKEQLWVPKKRGG</sequence>
<dbReference type="InterPro" id="IPR029021">
    <property type="entry name" value="Prot-tyrosine_phosphatase-like"/>
</dbReference>
<evidence type="ECO:0000313" key="5">
    <source>
        <dbReference type="Proteomes" id="UP001152797"/>
    </source>
</evidence>
<dbReference type="PROSITE" id="PS50056">
    <property type="entry name" value="TYR_PHOSPHATASE_2"/>
    <property type="match status" value="1"/>
</dbReference>
<dbReference type="EMBL" id="CAMXCT020001458">
    <property type="protein sequence ID" value="CAL1143677.1"/>
    <property type="molecule type" value="Genomic_DNA"/>
</dbReference>
<organism evidence="3">
    <name type="scientific">Cladocopium goreaui</name>
    <dbReference type="NCBI Taxonomy" id="2562237"/>
    <lineage>
        <taxon>Eukaryota</taxon>
        <taxon>Sar</taxon>
        <taxon>Alveolata</taxon>
        <taxon>Dinophyceae</taxon>
        <taxon>Suessiales</taxon>
        <taxon>Symbiodiniaceae</taxon>
        <taxon>Cladocopium</taxon>
    </lineage>
</organism>
<feature type="region of interest" description="Disordered" evidence="1">
    <location>
        <begin position="1"/>
        <end position="33"/>
    </location>
</feature>
<feature type="compositionally biased region" description="Low complexity" evidence="1">
    <location>
        <begin position="21"/>
        <end position="33"/>
    </location>
</feature>
<gene>
    <name evidence="3" type="ORF">C1SCF055_LOCUS17301</name>
</gene>
<accession>A0A9P1CDM4</accession>
<name>A0A9P1CDM4_9DINO</name>
<reference evidence="3" key="1">
    <citation type="submission" date="2022-10" db="EMBL/GenBank/DDBJ databases">
        <authorList>
            <person name="Chen Y."/>
            <person name="Dougan E. K."/>
            <person name="Chan C."/>
            <person name="Rhodes N."/>
            <person name="Thang M."/>
        </authorList>
    </citation>
    <scope>NUCLEOTIDE SEQUENCE</scope>
</reference>
<feature type="compositionally biased region" description="Basic residues" evidence="1">
    <location>
        <begin position="1"/>
        <end position="14"/>
    </location>
</feature>
<dbReference type="Proteomes" id="UP001152797">
    <property type="component" value="Unassembled WGS sequence"/>
</dbReference>
<dbReference type="EMBL" id="CAMXCT010001458">
    <property type="protein sequence ID" value="CAI3990302.1"/>
    <property type="molecule type" value="Genomic_DNA"/>
</dbReference>
<dbReference type="AlphaFoldDB" id="A0A9P1CDM4"/>
<dbReference type="Gene3D" id="3.90.190.10">
    <property type="entry name" value="Protein tyrosine phosphatase superfamily"/>
    <property type="match status" value="1"/>
</dbReference>
<protein>
    <recommendedName>
        <fullName evidence="2">Tyrosine specific protein phosphatases domain-containing protein</fullName>
    </recommendedName>
</protein>